<sequence length="106" mass="12285">MKKYLILILIMVGVIMSGQAMQNQNDEVLKKEVLNDDYERISSSELTPPVIEEILKQYPTSKLGAAYRNTEGEFKLIMVLKSGTRRTVYIDQYGNWIRKKKIRTNS</sequence>
<name>A0ABU7IRQ5_9FLAO</name>
<organism evidence="2 3">
    <name type="scientific">Maribacter cobaltidurans</name>
    <dbReference type="NCBI Taxonomy" id="1178778"/>
    <lineage>
        <taxon>Bacteria</taxon>
        <taxon>Pseudomonadati</taxon>
        <taxon>Bacteroidota</taxon>
        <taxon>Flavobacteriia</taxon>
        <taxon>Flavobacteriales</taxon>
        <taxon>Flavobacteriaceae</taxon>
        <taxon>Maribacter</taxon>
    </lineage>
</organism>
<feature type="signal peptide" evidence="1">
    <location>
        <begin position="1"/>
        <end position="22"/>
    </location>
</feature>
<dbReference type="EMBL" id="JAZDDG010000002">
    <property type="protein sequence ID" value="MEE1975554.1"/>
    <property type="molecule type" value="Genomic_DNA"/>
</dbReference>
<comment type="caution">
    <text evidence="2">The sequence shown here is derived from an EMBL/GenBank/DDBJ whole genome shotgun (WGS) entry which is preliminary data.</text>
</comment>
<dbReference type="Proteomes" id="UP001356308">
    <property type="component" value="Unassembled WGS sequence"/>
</dbReference>
<gene>
    <name evidence="2" type="ORF">V1I91_05710</name>
</gene>
<keyword evidence="1" id="KW-0732">Signal</keyword>
<evidence type="ECO:0000256" key="1">
    <source>
        <dbReference type="SAM" id="SignalP"/>
    </source>
</evidence>
<evidence type="ECO:0008006" key="4">
    <source>
        <dbReference type="Google" id="ProtNLM"/>
    </source>
</evidence>
<protein>
    <recommendedName>
        <fullName evidence="4">Beta-lactamase-inhibitor-like PepSY-like domain-containing protein</fullName>
    </recommendedName>
</protein>
<dbReference type="RefSeq" id="WP_272650373.1">
    <property type="nucleotide sequence ID" value="NZ_JAZDDG010000002.1"/>
</dbReference>
<feature type="chain" id="PRO_5047063105" description="Beta-lactamase-inhibitor-like PepSY-like domain-containing protein" evidence="1">
    <location>
        <begin position="23"/>
        <end position="106"/>
    </location>
</feature>
<reference evidence="2 3" key="1">
    <citation type="submission" date="2024-01" db="EMBL/GenBank/DDBJ databases">
        <title>Maribacter spp. originated from different algae showed divergent polysaccharides utilization ability.</title>
        <authorList>
            <person name="Wang H."/>
            <person name="Wu Y."/>
        </authorList>
    </citation>
    <scope>NUCLEOTIDE SEQUENCE [LARGE SCALE GENOMIC DNA]</scope>
    <source>
        <strain evidence="2 3">PR1</strain>
    </source>
</reference>
<keyword evidence="3" id="KW-1185">Reference proteome</keyword>
<accession>A0ABU7IRQ5</accession>
<evidence type="ECO:0000313" key="3">
    <source>
        <dbReference type="Proteomes" id="UP001356308"/>
    </source>
</evidence>
<evidence type="ECO:0000313" key="2">
    <source>
        <dbReference type="EMBL" id="MEE1975554.1"/>
    </source>
</evidence>
<proteinExistence type="predicted"/>